<comment type="caution">
    <text evidence="3">The sequence shown here is derived from an EMBL/GenBank/DDBJ whole genome shotgun (WGS) entry which is preliminary data.</text>
</comment>
<feature type="compositionally biased region" description="Basic residues" evidence="1">
    <location>
        <begin position="12"/>
        <end position="24"/>
    </location>
</feature>
<proteinExistence type="predicted"/>
<dbReference type="Pfam" id="PF03861">
    <property type="entry name" value="ANTAR"/>
    <property type="match status" value="1"/>
</dbReference>
<feature type="domain" description="ANTAR" evidence="2">
    <location>
        <begin position="140"/>
        <end position="201"/>
    </location>
</feature>
<dbReference type="InterPro" id="IPR005561">
    <property type="entry name" value="ANTAR"/>
</dbReference>
<sequence>MPPPRPRGPQQRGRRTVRRPRRVRPGGVRGERCARGAAAAGGGRAARGAGHRHPAVRPGTGRSAAGRRRTAPLAPVRPGRARGGRTCRAHRSAAGRSADAGGYAGRGRARRSPADEGPLGPAAAGALSALCRACVVGLAHRTALHRADELRQALGSRVVIEQAKGMLAERRRGSVEDAFGTLRAYARSRQRPLHQVARDVVEARLAGPPFERIVEPPTGP</sequence>
<accession>A0ABS3XL36</accession>
<evidence type="ECO:0000313" key="4">
    <source>
        <dbReference type="Proteomes" id="UP001519064"/>
    </source>
</evidence>
<dbReference type="SUPFAM" id="SSF52172">
    <property type="entry name" value="CheY-like"/>
    <property type="match status" value="1"/>
</dbReference>
<evidence type="ECO:0000313" key="3">
    <source>
        <dbReference type="EMBL" id="MBO8196127.1"/>
    </source>
</evidence>
<dbReference type="InterPro" id="IPR011006">
    <property type="entry name" value="CheY-like_superfamily"/>
</dbReference>
<evidence type="ECO:0000256" key="1">
    <source>
        <dbReference type="SAM" id="MobiDB-lite"/>
    </source>
</evidence>
<dbReference type="PROSITE" id="PS50921">
    <property type="entry name" value="ANTAR"/>
    <property type="match status" value="1"/>
</dbReference>
<gene>
    <name evidence="3" type="ORF">ITI46_31460</name>
</gene>
<dbReference type="Proteomes" id="UP001519064">
    <property type="component" value="Unassembled WGS sequence"/>
</dbReference>
<feature type="compositionally biased region" description="Basic residues" evidence="1">
    <location>
        <begin position="79"/>
        <end position="93"/>
    </location>
</feature>
<dbReference type="Gene3D" id="1.10.10.10">
    <property type="entry name" value="Winged helix-like DNA-binding domain superfamily/Winged helix DNA-binding domain"/>
    <property type="match status" value="1"/>
</dbReference>
<feature type="region of interest" description="Disordered" evidence="1">
    <location>
        <begin position="1"/>
        <end position="119"/>
    </location>
</feature>
<reference evidence="3 4" key="1">
    <citation type="submission" date="2020-11" db="EMBL/GenBank/DDBJ databases">
        <title>Streptomyces spirodelae sp. nov., isolated from duckweed.</title>
        <authorList>
            <person name="Saimee Y."/>
            <person name="Duangmal K."/>
        </authorList>
    </citation>
    <scope>NUCLEOTIDE SEQUENCE [LARGE SCALE GENOMIC DNA]</scope>
    <source>
        <strain evidence="3 4">S16-07</strain>
    </source>
</reference>
<organism evidence="3 4">
    <name type="scientific">Streptomyces oryzae</name>
    <dbReference type="NCBI Taxonomy" id="1434886"/>
    <lineage>
        <taxon>Bacteria</taxon>
        <taxon>Bacillati</taxon>
        <taxon>Actinomycetota</taxon>
        <taxon>Actinomycetes</taxon>
        <taxon>Kitasatosporales</taxon>
        <taxon>Streptomycetaceae</taxon>
        <taxon>Streptomyces</taxon>
    </lineage>
</organism>
<dbReference type="EMBL" id="JADKMA010000256">
    <property type="protein sequence ID" value="MBO8196127.1"/>
    <property type="molecule type" value="Genomic_DNA"/>
</dbReference>
<evidence type="ECO:0000259" key="2">
    <source>
        <dbReference type="PROSITE" id="PS50921"/>
    </source>
</evidence>
<protein>
    <submittedName>
        <fullName evidence="3">ANTAR domain-containing protein</fullName>
    </submittedName>
</protein>
<dbReference type="InterPro" id="IPR036388">
    <property type="entry name" value="WH-like_DNA-bd_sf"/>
</dbReference>
<keyword evidence="4" id="KW-1185">Reference proteome</keyword>
<dbReference type="SMART" id="SM01012">
    <property type="entry name" value="ANTAR"/>
    <property type="match status" value="1"/>
</dbReference>
<name>A0ABS3XL36_9ACTN</name>